<keyword evidence="3" id="KW-0663">Pyridoxal phosphate</keyword>
<dbReference type="Gene3D" id="3.90.1150.10">
    <property type="entry name" value="Aspartate Aminotransferase, domain 1"/>
    <property type="match status" value="1"/>
</dbReference>
<evidence type="ECO:0000256" key="3">
    <source>
        <dbReference type="ARBA" id="ARBA00022898"/>
    </source>
</evidence>
<organism evidence="7 8">
    <name type="scientific">Oenococcus sicerae</name>
    <dbReference type="NCBI Taxonomy" id="2203724"/>
    <lineage>
        <taxon>Bacteria</taxon>
        <taxon>Bacillati</taxon>
        <taxon>Bacillota</taxon>
        <taxon>Bacilli</taxon>
        <taxon>Lactobacillales</taxon>
        <taxon>Lactobacillaceae</taxon>
        <taxon>Oenococcus</taxon>
    </lineage>
</organism>
<dbReference type="CDD" id="cd00609">
    <property type="entry name" value="AAT_like"/>
    <property type="match status" value="1"/>
</dbReference>
<accession>A0AAJ1VQR4</accession>
<reference evidence="7" key="1">
    <citation type="submission" date="2019-01" db="EMBL/GenBank/DDBJ databases">
        <title>Oenococcus sicerae UCMA17102.</title>
        <authorList>
            <person name="Cousin F.J."/>
            <person name="Le Guellec R."/>
            <person name="Cretenet M."/>
        </authorList>
    </citation>
    <scope>NUCLEOTIDE SEQUENCE</scope>
    <source>
        <strain evidence="7">UCMA17102</strain>
    </source>
</reference>
<comment type="similarity">
    <text evidence="5">Belongs to the class-II pyridoxal-phosphate-dependent aminotransferase family. MalY/PatB cystathionine beta-lyase subfamily.</text>
</comment>
<dbReference type="NCBIfam" id="TIGR04350">
    <property type="entry name" value="C_S_lyase_PatB"/>
    <property type="match status" value="1"/>
</dbReference>
<evidence type="ECO:0000313" key="8">
    <source>
        <dbReference type="Proteomes" id="UP001167919"/>
    </source>
</evidence>
<name>A0AAJ1VQR4_9LACO</name>
<dbReference type="EMBL" id="SDWY01000003">
    <property type="protein sequence ID" value="MDN6900547.1"/>
    <property type="molecule type" value="Genomic_DNA"/>
</dbReference>
<evidence type="ECO:0000259" key="6">
    <source>
        <dbReference type="Pfam" id="PF00155"/>
    </source>
</evidence>
<keyword evidence="4 7" id="KW-0456">Lyase</keyword>
<evidence type="ECO:0000256" key="4">
    <source>
        <dbReference type="ARBA" id="ARBA00023239"/>
    </source>
</evidence>
<evidence type="ECO:0000256" key="5">
    <source>
        <dbReference type="ARBA" id="ARBA00037974"/>
    </source>
</evidence>
<dbReference type="EC" id="4.4.1.13" evidence="2"/>
<dbReference type="Proteomes" id="UP001167919">
    <property type="component" value="Unassembled WGS sequence"/>
</dbReference>
<evidence type="ECO:0000256" key="2">
    <source>
        <dbReference type="ARBA" id="ARBA00012224"/>
    </source>
</evidence>
<dbReference type="InterPro" id="IPR015421">
    <property type="entry name" value="PyrdxlP-dep_Trfase_major"/>
</dbReference>
<comment type="cofactor">
    <cofactor evidence="1">
        <name>pyridoxal 5'-phosphate</name>
        <dbReference type="ChEBI" id="CHEBI:597326"/>
    </cofactor>
</comment>
<dbReference type="InterPro" id="IPR015422">
    <property type="entry name" value="PyrdxlP-dep_Trfase_small"/>
</dbReference>
<sequence>MNWKEGTNLLIDTQVTRKATNCIKWNVRHDLNDDELLPMWIADMDIATAPCIRLALEKALGEKVLGYFEASSAFFKAICDWEEKRHQVSLQAKQILLSPSVTTALSLAIRHLTKPMDKILVFSPFYPPYKTIIEANHRQLVDLPLVIKDGQYTIDFDQLAQFFSDSAMTAMIMCNPHNPGGRVWSADELLKVQQLAAKHHVLIFADEIHNDISYPDLPTSSMLNDQVDHVFQQQTLVFKSATKAFNLAGAKVSFIFVKNEHYREILQNAIEQEQSNEINTLGLVATRAAYEQGLPWLNAVTAYLEDNRDAALDYLGKYLPKIKPMKTESTYLLWLDFCSYHLTDRQLADGLTKKAHLFLNAGSDYGHAGEGFMRLNFAVDRKVLSDALRRLSKFDQLYR</sequence>
<dbReference type="InterPro" id="IPR051798">
    <property type="entry name" value="Class-II_PLP-Dep_Aminotrans"/>
</dbReference>
<evidence type="ECO:0000313" key="7">
    <source>
        <dbReference type="EMBL" id="MDN6900547.1"/>
    </source>
</evidence>
<protein>
    <recommendedName>
        <fullName evidence="2">cysteine-S-conjugate beta-lyase</fullName>
        <ecNumber evidence="2">4.4.1.13</ecNumber>
    </recommendedName>
</protein>
<dbReference type="GO" id="GO:0030170">
    <property type="term" value="F:pyridoxal phosphate binding"/>
    <property type="evidence" value="ECO:0007669"/>
    <property type="project" value="InterPro"/>
</dbReference>
<dbReference type="InterPro" id="IPR004839">
    <property type="entry name" value="Aminotransferase_I/II_large"/>
</dbReference>
<gene>
    <name evidence="7" type="ORF">EVC35_05965</name>
</gene>
<dbReference type="SUPFAM" id="SSF53383">
    <property type="entry name" value="PLP-dependent transferases"/>
    <property type="match status" value="1"/>
</dbReference>
<dbReference type="Pfam" id="PF00155">
    <property type="entry name" value="Aminotran_1_2"/>
    <property type="match status" value="1"/>
</dbReference>
<comment type="caution">
    <text evidence="7">The sequence shown here is derived from an EMBL/GenBank/DDBJ whole genome shotgun (WGS) entry which is preliminary data.</text>
</comment>
<dbReference type="PANTHER" id="PTHR43525">
    <property type="entry name" value="PROTEIN MALY"/>
    <property type="match status" value="1"/>
</dbReference>
<feature type="domain" description="Aminotransferase class I/classII large" evidence="6">
    <location>
        <begin position="48"/>
        <end position="391"/>
    </location>
</feature>
<evidence type="ECO:0000256" key="1">
    <source>
        <dbReference type="ARBA" id="ARBA00001933"/>
    </source>
</evidence>
<dbReference type="GO" id="GO:0047804">
    <property type="term" value="F:cysteine-S-conjugate beta-lyase activity"/>
    <property type="evidence" value="ECO:0007669"/>
    <property type="project" value="UniProtKB-EC"/>
</dbReference>
<dbReference type="PANTHER" id="PTHR43525:SF1">
    <property type="entry name" value="PROTEIN MALY"/>
    <property type="match status" value="1"/>
</dbReference>
<dbReference type="InterPro" id="IPR015424">
    <property type="entry name" value="PyrdxlP-dep_Trfase"/>
</dbReference>
<dbReference type="Gene3D" id="3.40.640.10">
    <property type="entry name" value="Type I PLP-dependent aspartate aminotransferase-like (Major domain)"/>
    <property type="match status" value="1"/>
</dbReference>
<dbReference type="AlphaFoldDB" id="A0AAJ1VQR4"/>
<proteinExistence type="inferred from homology"/>
<dbReference type="InterPro" id="IPR027619">
    <property type="entry name" value="C-S_lyase_PatB-like"/>
</dbReference>